<feature type="domain" description="C-type lectin" evidence="5">
    <location>
        <begin position="22"/>
        <end position="90"/>
    </location>
</feature>
<gene>
    <name evidence="7" type="ORF">CVLEPA_LOCUS27335</name>
</gene>
<comment type="caution">
    <text evidence="4">Lacks conserved residue(s) required for the propagation of feature annotation.</text>
</comment>
<proteinExistence type="predicted"/>
<evidence type="ECO:0000256" key="4">
    <source>
        <dbReference type="PROSITE-ProRule" id="PRU00302"/>
    </source>
</evidence>
<sequence length="725" mass="82112">MAEEIYRKINNSNSISGTEKWWIGLDDRRAESLFEWSSGEPYDSQAGHYSNWAGSFMGFNENLDCAVINDLNALLWEEVDCNDEYGFICLKTSCNFPLNYSVVHRDECYHFRLDPNKNDPSIYKKTLEDAKANCEKASGFWVPLYDQPLPSRLNATDRNWFWKENGVTTPLGTEFNRFVADEFFIVNVGRNTSLKSKLPYEERCLFGDPVNHVYSEPFGPFEAHHYARSKSCRWNHKHELTWVWASTYHLKSVQTGLCLTAPFEQVQENDPIALSPGVRVRPCNLSDEFQQWVCHSRNPFHLKLRNYKYSMLLDKVEPWDRAYMAGSLHGEECKTLWRSPDNEYICDERYRPSENLLLVRSNGIKPPPVASTPCTYPSLSLTRTFVNQSFAKRECYLYGGRPAMVNDIRIAITGGFSEGCACAYVSEDAILRGVIENSDVVCQGGPGMPSPVQGLFLCTENQAEYVWCFRGTVSSESNFFGVQYAPFCATYSFLKADLIGFEERSCLAPHYFACKRTTPDCCSAPNFPDNSFVKREDWRVGGDGLLFWCIRGYGINGSPTPSEARANCTESGGVRSWDPDISGMLCQRLPCSDPSAIGNSTMTTTPPGITTGNFKFGDNITYECDLGYEINGQPQRTLLHSSCGADQQWQPDPANFECLEIECRTPPRVANARAIYNASEESLWYNCNLGYWIRRGQHNVTGFVCNITGYWVPDPLITVSCTSKQ</sequence>
<dbReference type="Gene3D" id="2.80.10.50">
    <property type="match status" value="1"/>
</dbReference>
<dbReference type="CDD" id="cd23385">
    <property type="entry name" value="beta-trefoil_Ricin_MRC-like"/>
    <property type="match status" value="1"/>
</dbReference>
<dbReference type="InterPro" id="IPR035992">
    <property type="entry name" value="Ricin_B-like_lectins"/>
</dbReference>
<dbReference type="Gene3D" id="2.10.70.10">
    <property type="entry name" value="Complement Module, domain 1"/>
    <property type="match status" value="1"/>
</dbReference>
<keyword evidence="4" id="KW-0768">Sushi</keyword>
<dbReference type="EMBL" id="CAWYQH010000141">
    <property type="protein sequence ID" value="CAK8694060.1"/>
    <property type="molecule type" value="Genomic_DNA"/>
</dbReference>
<dbReference type="PANTHER" id="PTHR45656">
    <property type="entry name" value="PROTEIN CBR-CLEC-78"/>
    <property type="match status" value="1"/>
</dbReference>
<dbReference type="InterPro" id="IPR016187">
    <property type="entry name" value="CTDL_fold"/>
</dbReference>
<evidence type="ECO:0000256" key="3">
    <source>
        <dbReference type="ARBA" id="ARBA00023157"/>
    </source>
</evidence>
<name>A0ABP0GR67_CLALP</name>
<dbReference type="Gene3D" id="3.10.100.10">
    <property type="entry name" value="Mannose-Binding Protein A, subunit A"/>
    <property type="match status" value="1"/>
</dbReference>
<dbReference type="PANTHER" id="PTHR45656:SF4">
    <property type="entry name" value="PROTEIN CBR-CLEC-78"/>
    <property type="match status" value="1"/>
</dbReference>
<dbReference type="SMART" id="SM00032">
    <property type="entry name" value="CCP"/>
    <property type="match status" value="3"/>
</dbReference>
<dbReference type="InterPro" id="IPR001304">
    <property type="entry name" value="C-type_lectin-like"/>
</dbReference>
<dbReference type="SUPFAM" id="SSF57535">
    <property type="entry name" value="Complement control module/SCR domain"/>
    <property type="match status" value="1"/>
</dbReference>
<keyword evidence="1" id="KW-0732">Signal</keyword>
<dbReference type="SUPFAM" id="SSF56436">
    <property type="entry name" value="C-type lectin-like"/>
    <property type="match status" value="1"/>
</dbReference>
<keyword evidence="3" id="KW-1015">Disulfide bond</keyword>
<dbReference type="Pfam" id="PF00059">
    <property type="entry name" value="Lectin_C"/>
    <property type="match status" value="1"/>
</dbReference>
<dbReference type="InterPro" id="IPR000436">
    <property type="entry name" value="Sushi_SCR_CCP_dom"/>
</dbReference>
<evidence type="ECO:0000256" key="2">
    <source>
        <dbReference type="ARBA" id="ARBA00022737"/>
    </source>
</evidence>
<dbReference type="PROSITE" id="PS50231">
    <property type="entry name" value="RICIN_B_LECTIN"/>
    <property type="match status" value="1"/>
</dbReference>
<evidence type="ECO:0000313" key="8">
    <source>
        <dbReference type="Proteomes" id="UP001642483"/>
    </source>
</evidence>
<evidence type="ECO:0000256" key="1">
    <source>
        <dbReference type="ARBA" id="ARBA00022729"/>
    </source>
</evidence>
<feature type="domain" description="Sushi" evidence="6">
    <location>
        <begin position="589"/>
        <end position="660"/>
    </location>
</feature>
<dbReference type="PROSITE" id="PS50041">
    <property type="entry name" value="C_TYPE_LECTIN_2"/>
    <property type="match status" value="1"/>
</dbReference>
<feature type="domain" description="Sushi" evidence="6">
    <location>
        <begin position="661"/>
        <end position="723"/>
    </location>
</feature>
<dbReference type="InterPro" id="IPR051277">
    <property type="entry name" value="SEZ6_CSMD_C4BPB_Regulators"/>
</dbReference>
<dbReference type="CDD" id="cd00037">
    <property type="entry name" value="CLECT"/>
    <property type="match status" value="1"/>
</dbReference>
<organism evidence="7 8">
    <name type="scientific">Clavelina lepadiformis</name>
    <name type="common">Light-bulb sea squirt</name>
    <name type="synonym">Ascidia lepadiformis</name>
    <dbReference type="NCBI Taxonomy" id="159417"/>
    <lineage>
        <taxon>Eukaryota</taxon>
        <taxon>Metazoa</taxon>
        <taxon>Chordata</taxon>
        <taxon>Tunicata</taxon>
        <taxon>Ascidiacea</taxon>
        <taxon>Aplousobranchia</taxon>
        <taxon>Clavelinidae</taxon>
        <taxon>Clavelina</taxon>
    </lineage>
</organism>
<reference evidence="7 8" key="1">
    <citation type="submission" date="2024-02" db="EMBL/GenBank/DDBJ databases">
        <authorList>
            <person name="Daric V."/>
            <person name="Darras S."/>
        </authorList>
    </citation>
    <scope>NUCLEOTIDE SEQUENCE [LARGE SCALE GENOMIC DNA]</scope>
</reference>
<evidence type="ECO:0000259" key="6">
    <source>
        <dbReference type="PROSITE" id="PS50923"/>
    </source>
</evidence>
<dbReference type="InterPro" id="IPR016186">
    <property type="entry name" value="C-type_lectin-like/link_sf"/>
</dbReference>
<dbReference type="Pfam" id="PF00084">
    <property type="entry name" value="Sushi"/>
    <property type="match status" value="1"/>
</dbReference>
<dbReference type="SUPFAM" id="SSF50370">
    <property type="entry name" value="Ricin B-like lectins"/>
    <property type="match status" value="1"/>
</dbReference>
<dbReference type="PROSITE" id="PS50923">
    <property type="entry name" value="SUSHI"/>
    <property type="match status" value="2"/>
</dbReference>
<evidence type="ECO:0000313" key="7">
    <source>
        <dbReference type="EMBL" id="CAK8694060.1"/>
    </source>
</evidence>
<comment type="caution">
    <text evidence="7">The sequence shown here is derived from an EMBL/GenBank/DDBJ whole genome shotgun (WGS) entry which is preliminary data.</text>
</comment>
<keyword evidence="2" id="KW-0677">Repeat</keyword>
<dbReference type="CDD" id="cd00033">
    <property type="entry name" value="CCP"/>
    <property type="match status" value="1"/>
</dbReference>
<keyword evidence="8" id="KW-1185">Reference proteome</keyword>
<dbReference type="Proteomes" id="UP001642483">
    <property type="component" value="Unassembled WGS sequence"/>
</dbReference>
<protein>
    <submittedName>
        <fullName evidence="7">Uncharacterized protein</fullName>
    </submittedName>
</protein>
<dbReference type="InterPro" id="IPR035976">
    <property type="entry name" value="Sushi/SCR/CCP_sf"/>
</dbReference>
<evidence type="ECO:0000259" key="5">
    <source>
        <dbReference type="PROSITE" id="PS50041"/>
    </source>
</evidence>
<accession>A0ABP0GR67</accession>